<feature type="transmembrane region" description="Helical" evidence="5">
    <location>
        <begin position="222"/>
        <end position="241"/>
    </location>
</feature>
<dbReference type="SUPFAM" id="SSF81321">
    <property type="entry name" value="Family A G protein-coupled receptor-like"/>
    <property type="match status" value="1"/>
</dbReference>
<name>A0A6P7TUY5_9MOLL</name>
<protein>
    <submittedName>
        <fullName evidence="8">Uncharacterized protein LOC115230035</fullName>
    </submittedName>
</protein>
<feature type="transmembrane region" description="Helical" evidence="5">
    <location>
        <begin position="179"/>
        <end position="202"/>
    </location>
</feature>
<feature type="transmembrane region" description="Helical" evidence="5">
    <location>
        <begin position="138"/>
        <end position="158"/>
    </location>
</feature>
<keyword evidence="7" id="KW-1185">Reference proteome</keyword>
<feature type="transmembrane region" description="Helical" evidence="5">
    <location>
        <begin position="61"/>
        <end position="79"/>
    </location>
</feature>
<keyword evidence="2 5" id="KW-0812">Transmembrane</keyword>
<evidence type="ECO:0000256" key="1">
    <source>
        <dbReference type="ARBA" id="ARBA00004370"/>
    </source>
</evidence>
<dbReference type="KEGG" id="osn:115230035"/>
<evidence type="ECO:0000256" key="2">
    <source>
        <dbReference type="ARBA" id="ARBA00022692"/>
    </source>
</evidence>
<gene>
    <name evidence="8" type="primary">LOC115230035</name>
</gene>
<sequence>MNNISPIAQNIIDKQITNVVGLFAKKRKPFKSTEKRELFFNDFGCAVFVSVFIASQYSHPFFLILASVCELCTFGIPLVSRFISYKKTICGCVGIFLLNIAITVPNFYFWEFNHRTLSCMVINSTIPYYRTYSLATNVPLMAIPIIILVLNVVTTISIRRTEKEYKTLSGREYNFPVSTKVNLTISVVYIVTYIPCSILYILVNFVISFDAEHFLIINSVKVLFDSILGTSYFALNLFLLLQSSPSFRQDFRLFFSRINSKFRLLSSFFVGSIKGTSQSEDKKS</sequence>
<keyword evidence="4 5" id="KW-0472">Membrane</keyword>
<organism evidence="7 8">
    <name type="scientific">Octopus sinensis</name>
    <name type="common">East Asian common octopus</name>
    <dbReference type="NCBI Taxonomy" id="2607531"/>
    <lineage>
        <taxon>Eukaryota</taxon>
        <taxon>Metazoa</taxon>
        <taxon>Spiralia</taxon>
        <taxon>Lophotrochozoa</taxon>
        <taxon>Mollusca</taxon>
        <taxon>Cephalopoda</taxon>
        <taxon>Coleoidea</taxon>
        <taxon>Octopodiformes</taxon>
        <taxon>Octopoda</taxon>
        <taxon>Incirrata</taxon>
        <taxon>Octopodidae</taxon>
        <taxon>Octopus</taxon>
    </lineage>
</organism>
<evidence type="ECO:0000256" key="3">
    <source>
        <dbReference type="ARBA" id="ARBA00022989"/>
    </source>
</evidence>
<comment type="subcellular location">
    <subcellularLocation>
        <location evidence="1">Membrane</location>
    </subcellularLocation>
</comment>
<evidence type="ECO:0000256" key="5">
    <source>
        <dbReference type="SAM" id="Phobius"/>
    </source>
</evidence>
<dbReference type="RefSeq" id="XP_029656134.1">
    <property type="nucleotide sequence ID" value="XM_029800274.1"/>
</dbReference>
<dbReference type="InterPro" id="IPR017452">
    <property type="entry name" value="GPCR_Rhodpsn_7TM"/>
</dbReference>
<dbReference type="Proteomes" id="UP000515154">
    <property type="component" value="Unplaced"/>
</dbReference>
<proteinExistence type="predicted"/>
<feature type="transmembrane region" description="Helical" evidence="5">
    <location>
        <begin position="91"/>
        <end position="110"/>
    </location>
</feature>
<accession>A0A6P7TUY5</accession>
<evidence type="ECO:0000259" key="6">
    <source>
        <dbReference type="PROSITE" id="PS50262"/>
    </source>
</evidence>
<feature type="transmembrane region" description="Helical" evidence="5">
    <location>
        <begin position="38"/>
        <end position="55"/>
    </location>
</feature>
<evidence type="ECO:0000256" key="4">
    <source>
        <dbReference type="ARBA" id="ARBA00023136"/>
    </source>
</evidence>
<dbReference type="Gene3D" id="1.20.1070.10">
    <property type="entry name" value="Rhodopsin 7-helix transmembrane proteins"/>
    <property type="match status" value="1"/>
</dbReference>
<reference evidence="8" key="1">
    <citation type="submission" date="2025-08" db="UniProtKB">
        <authorList>
            <consortium name="RefSeq"/>
        </authorList>
    </citation>
    <scope>IDENTIFICATION</scope>
</reference>
<feature type="domain" description="G-protein coupled receptors family 1 profile" evidence="6">
    <location>
        <begin position="40"/>
        <end position="240"/>
    </location>
</feature>
<dbReference type="GO" id="GO:0016020">
    <property type="term" value="C:membrane"/>
    <property type="evidence" value="ECO:0007669"/>
    <property type="project" value="UniProtKB-SubCell"/>
</dbReference>
<keyword evidence="3 5" id="KW-1133">Transmembrane helix</keyword>
<dbReference type="AlphaFoldDB" id="A0A6P7TUY5"/>
<evidence type="ECO:0000313" key="8">
    <source>
        <dbReference type="RefSeq" id="XP_029656134.1"/>
    </source>
</evidence>
<evidence type="ECO:0000313" key="7">
    <source>
        <dbReference type="Proteomes" id="UP000515154"/>
    </source>
</evidence>
<dbReference type="PROSITE" id="PS50262">
    <property type="entry name" value="G_PROTEIN_RECEP_F1_2"/>
    <property type="match status" value="1"/>
</dbReference>